<protein>
    <submittedName>
        <fullName evidence="2">Uncharacterized protein</fullName>
    </submittedName>
</protein>
<accession>A0A3D8PV79</accession>
<name>A0A3D8PV79_9BACI</name>
<proteinExistence type="predicted"/>
<keyword evidence="1" id="KW-0472">Membrane</keyword>
<feature type="transmembrane region" description="Helical" evidence="1">
    <location>
        <begin position="7"/>
        <end position="32"/>
    </location>
</feature>
<dbReference type="RefSeq" id="WP_115773080.1">
    <property type="nucleotide sequence ID" value="NZ_PIOC01000015.1"/>
</dbReference>
<dbReference type="Proteomes" id="UP000257143">
    <property type="component" value="Unassembled WGS sequence"/>
</dbReference>
<evidence type="ECO:0000313" key="2">
    <source>
        <dbReference type="EMBL" id="RDW18805.1"/>
    </source>
</evidence>
<gene>
    <name evidence="2" type="ORF">CWR48_09855</name>
</gene>
<keyword evidence="3" id="KW-1185">Reference proteome</keyword>
<reference evidence="3" key="1">
    <citation type="submission" date="2017-11" db="EMBL/GenBank/DDBJ databases">
        <authorList>
            <person name="Zhu W."/>
        </authorList>
    </citation>
    <scope>NUCLEOTIDE SEQUENCE [LARGE SCALE GENOMIC DNA]</scope>
    <source>
        <strain evidence="3">CAU 1183</strain>
    </source>
</reference>
<sequence>MKQEIKLAYFLQILFLFSAIFLFLIILEYGIFGTILGSRDFELDNETEMTIIGVLDRWESNHRAVVLIEEWKREIIVPKRQLPSASQVNTWFQIVMKAEAIERILIDYEKTRLEKENSLELKQCLSRLKKE</sequence>
<dbReference type="EMBL" id="PIOC01000015">
    <property type="protein sequence ID" value="RDW18805.1"/>
    <property type="molecule type" value="Genomic_DNA"/>
</dbReference>
<organism evidence="2 3">
    <name type="scientific">Oceanobacillus arenosus</name>
    <dbReference type="NCBI Taxonomy" id="1229153"/>
    <lineage>
        <taxon>Bacteria</taxon>
        <taxon>Bacillati</taxon>
        <taxon>Bacillota</taxon>
        <taxon>Bacilli</taxon>
        <taxon>Bacillales</taxon>
        <taxon>Bacillaceae</taxon>
        <taxon>Oceanobacillus</taxon>
    </lineage>
</organism>
<evidence type="ECO:0000313" key="3">
    <source>
        <dbReference type="Proteomes" id="UP000257143"/>
    </source>
</evidence>
<comment type="caution">
    <text evidence="2">The sequence shown here is derived from an EMBL/GenBank/DDBJ whole genome shotgun (WGS) entry which is preliminary data.</text>
</comment>
<dbReference type="AlphaFoldDB" id="A0A3D8PV79"/>
<dbReference type="OrthoDB" id="2721934at2"/>
<keyword evidence="1" id="KW-0812">Transmembrane</keyword>
<keyword evidence="1" id="KW-1133">Transmembrane helix</keyword>
<evidence type="ECO:0000256" key="1">
    <source>
        <dbReference type="SAM" id="Phobius"/>
    </source>
</evidence>